<evidence type="ECO:0000313" key="2">
    <source>
        <dbReference type="Proteomes" id="UP000030826"/>
    </source>
</evidence>
<sequence>MTMPVTVAEAKMHLRVEDDLEDAYITGLIETATDYVESVGVASATPVAPAVRHAVLLLVAHFYENRSAAGEQPSNAIAFGVNALLAPHREATL</sequence>
<dbReference type="Pfam" id="PF05135">
    <property type="entry name" value="Phage_connect_1"/>
    <property type="match status" value="1"/>
</dbReference>
<gene>
    <name evidence="1" type="ORF">LA66_14015</name>
</gene>
<evidence type="ECO:0008006" key="3">
    <source>
        <dbReference type="Google" id="ProtNLM"/>
    </source>
</evidence>
<protein>
    <recommendedName>
        <fullName evidence="3">Phage gp6-like head-tail connector protein</fullName>
    </recommendedName>
</protein>
<reference evidence="1 2" key="1">
    <citation type="submission" date="2014-09" db="EMBL/GenBank/DDBJ databases">
        <title>Isolation and characterization of Aurantimonas altamirensis ON-56566 from clinical sample following a dog bite.</title>
        <authorList>
            <person name="Eshaghi A."/>
            <person name="Li A."/>
            <person name="Shahinas D."/>
            <person name="Bahn P."/>
            <person name="Kus J.V."/>
            <person name="Patel S.N."/>
        </authorList>
    </citation>
    <scope>NUCLEOTIDE SEQUENCE [LARGE SCALE GENOMIC DNA]</scope>
    <source>
        <strain evidence="1 2">ON-56566</strain>
    </source>
</reference>
<dbReference type="AlphaFoldDB" id="A0A0B1Q584"/>
<dbReference type="Proteomes" id="UP000030826">
    <property type="component" value="Unassembled WGS sequence"/>
</dbReference>
<evidence type="ECO:0000313" key="1">
    <source>
        <dbReference type="EMBL" id="KHJ54541.1"/>
    </source>
</evidence>
<proteinExistence type="predicted"/>
<dbReference type="STRING" id="370622.LA66_14015"/>
<dbReference type="CDD" id="cd08054">
    <property type="entry name" value="gp6"/>
    <property type="match status" value="1"/>
</dbReference>
<dbReference type="InterPro" id="IPR021146">
    <property type="entry name" value="Phage_gp6-like_head-tail"/>
</dbReference>
<dbReference type="InterPro" id="IPR006450">
    <property type="entry name" value="Phage_HK97_gp6-like"/>
</dbReference>
<accession>A0A0B1Q584</accession>
<organism evidence="1 2">
    <name type="scientific">Aureimonas altamirensis</name>
    <dbReference type="NCBI Taxonomy" id="370622"/>
    <lineage>
        <taxon>Bacteria</taxon>
        <taxon>Pseudomonadati</taxon>
        <taxon>Pseudomonadota</taxon>
        <taxon>Alphaproteobacteria</taxon>
        <taxon>Hyphomicrobiales</taxon>
        <taxon>Aurantimonadaceae</taxon>
        <taxon>Aureimonas</taxon>
    </lineage>
</organism>
<dbReference type="Gene3D" id="1.10.3230.30">
    <property type="entry name" value="Phage gp6-like head-tail connector protein"/>
    <property type="match status" value="1"/>
</dbReference>
<dbReference type="NCBIfam" id="TIGR01560">
    <property type="entry name" value="put_DNA_pack"/>
    <property type="match status" value="1"/>
</dbReference>
<dbReference type="EMBL" id="JRFJ01000003">
    <property type="protein sequence ID" value="KHJ54541.1"/>
    <property type="molecule type" value="Genomic_DNA"/>
</dbReference>
<name>A0A0B1Q584_9HYPH</name>
<comment type="caution">
    <text evidence="1">The sequence shown here is derived from an EMBL/GenBank/DDBJ whole genome shotgun (WGS) entry which is preliminary data.</text>
</comment>